<dbReference type="PANTHER" id="PTHR46060:SF2">
    <property type="entry name" value="HISTONE-LYSINE N-METHYLTRANSFERASE SETMAR"/>
    <property type="match status" value="1"/>
</dbReference>
<dbReference type="InterPro" id="IPR052709">
    <property type="entry name" value="Transposase-MT_Hybrid"/>
</dbReference>
<dbReference type="AlphaFoldDB" id="A0A4C1WEY8"/>
<gene>
    <name evidence="1" type="primary">SETMAR</name>
    <name evidence="1" type="ORF">EVAR_88195_1</name>
</gene>
<dbReference type="GO" id="GO:0000793">
    <property type="term" value="C:condensed chromosome"/>
    <property type="evidence" value="ECO:0007669"/>
    <property type="project" value="TreeGrafter"/>
</dbReference>
<keyword evidence="1" id="KW-0489">Methyltransferase</keyword>
<dbReference type="GO" id="GO:0015074">
    <property type="term" value="P:DNA integration"/>
    <property type="evidence" value="ECO:0007669"/>
    <property type="project" value="TreeGrafter"/>
</dbReference>
<dbReference type="EMBL" id="BGZK01000529">
    <property type="protein sequence ID" value="GBP48734.1"/>
    <property type="molecule type" value="Genomic_DNA"/>
</dbReference>
<dbReference type="GO" id="GO:0003690">
    <property type="term" value="F:double-stranded DNA binding"/>
    <property type="evidence" value="ECO:0007669"/>
    <property type="project" value="TreeGrafter"/>
</dbReference>
<protein>
    <submittedName>
        <fullName evidence="1">Histone-lysine N-methyltransferase SETMAR</fullName>
    </submittedName>
</protein>
<organism evidence="1 2">
    <name type="scientific">Eumeta variegata</name>
    <name type="common">Bagworm moth</name>
    <name type="synonym">Eumeta japonica</name>
    <dbReference type="NCBI Taxonomy" id="151549"/>
    <lineage>
        <taxon>Eukaryota</taxon>
        <taxon>Metazoa</taxon>
        <taxon>Ecdysozoa</taxon>
        <taxon>Arthropoda</taxon>
        <taxon>Hexapoda</taxon>
        <taxon>Insecta</taxon>
        <taxon>Pterygota</taxon>
        <taxon>Neoptera</taxon>
        <taxon>Endopterygota</taxon>
        <taxon>Lepidoptera</taxon>
        <taxon>Glossata</taxon>
        <taxon>Ditrysia</taxon>
        <taxon>Tineoidea</taxon>
        <taxon>Psychidae</taxon>
        <taxon>Oiketicinae</taxon>
        <taxon>Eumeta</taxon>
    </lineage>
</organism>
<dbReference type="GO" id="GO:0003697">
    <property type="term" value="F:single-stranded DNA binding"/>
    <property type="evidence" value="ECO:0007669"/>
    <property type="project" value="TreeGrafter"/>
</dbReference>
<dbReference type="GO" id="GO:0046975">
    <property type="term" value="F:histone H3K36 methyltransferase activity"/>
    <property type="evidence" value="ECO:0007669"/>
    <property type="project" value="TreeGrafter"/>
</dbReference>
<dbReference type="Proteomes" id="UP000299102">
    <property type="component" value="Unassembled WGS sequence"/>
</dbReference>
<dbReference type="GO" id="GO:0044547">
    <property type="term" value="F:DNA topoisomerase binding"/>
    <property type="evidence" value="ECO:0007669"/>
    <property type="project" value="TreeGrafter"/>
</dbReference>
<accession>A0A4C1WEY8</accession>
<dbReference type="GO" id="GO:0042800">
    <property type="term" value="F:histone H3K4 methyltransferase activity"/>
    <property type="evidence" value="ECO:0007669"/>
    <property type="project" value="TreeGrafter"/>
</dbReference>
<reference evidence="1 2" key="1">
    <citation type="journal article" date="2019" name="Commun. Biol.">
        <title>The bagworm genome reveals a unique fibroin gene that provides high tensile strength.</title>
        <authorList>
            <person name="Kono N."/>
            <person name="Nakamura H."/>
            <person name="Ohtoshi R."/>
            <person name="Tomita M."/>
            <person name="Numata K."/>
            <person name="Arakawa K."/>
        </authorList>
    </citation>
    <scope>NUCLEOTIDE SEQUENCE [LARGE SCALE GENOMIC DNA]</scope>
</reference>
<name>A0A4C1WEY8_EUMVA</name>
<evidence type="ECO:0000313" key="2">
    <source>
        <dbReference type="Proteomes" id="UP000299102"/>
    </source>
</evidence>
<dbReference type="GO" id="GO:0044774">
    <property type="term" value="P:mitotic DNA integrity checkpoint signaling"/>
    <property type="evidence" value="ECO:0007669"/>
    <property type="project" value="TreeGrafter"/>
</dbReference>
<dbReference type="GO" id="GO:0032259">
    <property type="term" value="P:methylation"/>
    <property type="evidence" value="ECO:0007669"/>
    <property type="project" value="UniProtKB-KW"/>
</dbReference>
<dbReference type="GO" id="GO:0005634">
    <property type="term" value="C:nucleus"/>
    <property type="evidence" value="ECO:0007669"/>
    <property type="project" value="TreeGrafter"/>
</dbReference>
<dbReference type="PANTHER" id="PTHR46060">
    <property type="entry name" value="MARINER MOS1 TRANSPOSASE-LIKE PROTEIN"/>
    <property type="match status" value="1"/>
</dbReference>
<keyword evidence="2" id="KW-1185">Reference proteome</keyword>
<keyword evidence="1" id="KW-0808">Transferase</keyword>
<dbReference type="GO" id="GO:0031297">
    <property type="term" value="P:replication fork processing"/>
    <property type="evidence" value="ECO:0007669"/>
    <property type="project" value="TreeGrafter"/>
</dbReference>
<sequence>MNECNVKFDTFGSITTKKKKEKCDVYGPDAVSLRVAQHCFKHFQSSNFDVQDEPRSDRPVTDKVVAILEKVEQDRHISSYDIAEQLGIDHKTVLNHLTKT</sequence>
<proteinExistence type="predicted"/>
<dbReference type="GO" id="GO:0000729">
    <property type="term" value="P:DNA double-strand break processing"/>
    <property type="evidence" value="ECO:0007669"/>
    <property type="project" value="TreeGrafter"/>
</dbReference>
<dbReference type="OrthoDB" id="10032414at2759"/>
<dbReference type="GO" id="GO:0000014">
    <property type="term" value="F:single-stranded DNA endodeoxyribonuclease activity"/>
    <property type="evidence" value="ECO:0007669"/>
    <property type="project" value="TreeGrafter"/>
</dbReference>
<evidence type="ECO:0000313" key="1">
    <source>
        <dbReference type="EMBL" id="GBP48734.1"/>
    </source>
</evidence>
<dbReference type="GO" id="GO:0006303">
    <property type="term" value="P:double-strand break repair via nonhomologous end joining"/>
    <property type="evidence" value="ECO:0007669"/>
    <property type="project" value="TreeGrafter"/>
</dbReference>
<comment type="caution">
    <text evidence="1">The sequence shown here is derived from an EMBL/GenBank/DDBJ whole genome shotgun (WGS) entry which is preliminary data.</text>
</comment>
<dbReference type="GO" id="GO:0035861">
    <property type="term" value="C:site of double-strand break"/>
    <property type="evidence" value="ECO:0007669"/>
    <property type="project" value="TreeGrafter"/>
</dbReference>